<name>A0A915D9W7_9BILA</name>
<organism evidence="2 3">
    <name type="scientific">Ditylenchus dipsaci</name>
    <dbReference type="NCBI Taxonomy" id="166011"/>
    <lineage>
        <taxon>Eukaryota</taxon>
        <taxon>Metazoa</taxon>
        <taxon>Ecdysozoa</taxon>
        <taxon>Nematoda</taxon>
        <taxon>Chromadorea</taxon>
        <taxon>Rhabditida</taxon>
        <taxon>Tylenchina</taxon>
        <taxon>Tylenchomorpha</taxon>
        <taxon>Sphaerularioidea</taxon>
        <taxon>Anguinidae</taxon>
        <taxon>Anguininae</taxon>
        <taxon>Ditylenchus</taxon>
    </lineage>
</organism>
<evidence type="ECO:0000313" key="3">
    <source>
        <dbReference type="WBParaSite" id="jg17385"/>
    </source>
</evidence>
<dbReference type="InterPro" id="IPR024079">
    <property type="entry name" value="MetalloPept_cat_dom_sf"/>
</dbReference>
<dbReference type="WBParaSite" id="jg17385">
    <property type="protein sequence ID" value="jg17385"/>
    <property type="gene ID" value="jg17385"/>
</dbReference>
<dbReference type="AlphaFoldDB" id="A0A915D9W7"/>
<feature type="domain" description="Peptidase M12A" evidence="1">
    <location>
        <begin position="50"/>
        <end position="129"/>
    </location>
</feature>
<dbReference type="GO" id="GO:0004222">
    <property type="term" value="F:metalloendopeptidase activity"/>
    <property type="evidence" value="ECO:0007669"/>
    <property type="project" value="InterPro"/>
</dbReference>
<dbReference type="Gene3D" id="3.40.390.10">
    <property type="entry name" value="Collagenase (Catalytic Domain)"/>
    <property type="match status" value="1"/>
</dbReference>
<proteinExistence type="predicted"/>
<evidence type="ECO:0000313" key="2">
    <source>
        <dbReference type="Proteomes" id="UP000887574"/>
    </source>
</evidence>
<protein>
    <submittedName>
        <fullName evidence="3">Peptidase M12A domain-containing protein</fullName>
    </submittedName>
</protein>
<reference evidence="3" key="1">
    <citation type="submission" date="2022-11" db="UniProtKB">
        <authorList>
            <consortium name="WormBaseParasite"/>
        </authorList>
    </citation>
    <scope>IDENTIFICATION</scope>
</reference>
<sequence length="183" mass="20757">MSQIRSLALGEKLRLFAVFLLFDQLNRQNASPGSYLFFLVNFDHCPGYLINYHFHEDNDEDVNDCISTAIAQVMQDTCLEFKQNPQAHNAILFLESSRCGWQQENSTVHLNSDCLNQDNCTQFVHHALSSPQQQHPTTVVRHLNMKFNCTDKCTILCENGGSVDQRTCTCKCSYGFLVPTASN</sequence>
<evidence type="ECO:0000259" key="1">
    <source>
        <dbReference type="Pfam" id="PF01400"/>
    </source>
</evidence>
<dbReference type="GO" id="GO:0006508">
    <property type="term" value="P:proteolysis"/>
    <property type="evidence" value="ECO:0007669"/>
    <property type="project" value="InterPro"/>
</dbReference>
<accession>A0A915D9W7</accession>
<dbReference type="Pfam" id="PF01400">
    <property type="entry name" value="Astacin"/>
    <property type="match status" value="1"/>
</dbReference>
<dbReference type="InterPro" id="IPR001506">
    <property type="entry name" value="Peptidase_M12A"/>
</dbReference>
<dbReference type="Proteomes" id="UP000887574">
    <property type="component" value="Unplaced"/>
</dbReference>
<keyword evidence="2" id="KW-1185">Reference proteome</keyword>